<dbReference type="Gene3D" id="1.10.150.170">
    <property type="entry name" value="Putative methyltransferase TM0872, insert domain"/>
    <property type="match status" value="1"/>
</dbReference>
<feature type="binding site" evidence="6">
    <location>
        <position position="98"/>
    </location>
    <ligand>
        <name>S-adenosyl-L-methionine</name>
        <dbReference type="ChEBI" id="CHEBI:59789"/>
    </ligand>
</feature>
<keyword evidence="6" id="KW-0963">Cytoplasm</keyword>
<feature type="binding site" evidence="6">
    <location>
        <begin position="34"/>
        <end position="36"/>
    </location>
    <ligand>
        <name>S-adenosyl-L-methionine</name>
        <dbReference type="ChEBI" id="CHEBI:59789"/>
    </ligand>
</feature>
<keyword evidence="5 6" id="KW-0949">S-adenosyl-L-methionine</keyword>
<evidence type="ECO:0000256" key="4">
    <source>
        <dbReference type="ARBA" id="ARBA00022679"/>
    </source>
</evidence>
<dbReference type="SUPFAM" id="SSF53335">
    <property type="entry name" value="S-adenosyl-L-methionine-dependent methyltransferases"/>
    <property type="match status" value="1"/>
</dbReference>
<comment type="caution">
    <text evidence="8">The sequence shown here is derived from an EMBL/GenBank/DDBJ whole genome shotgun (WGS) entry which is preliminary data.</text>
</comment>
<dbReference type="GO" id="GO:0032259">
    <property type="term" value="P:methylation"/>
    <property type="evidence" value="ECO:0007669"/>
    <property type="project" value="UniProtKB-KW"/>
</dbReference>
<dbReference type="RefSeq" id="WP_129718963.1">
    <property type="nucleotide sequence ID" value="NZ_PRLK01000010.1"/>
</dbReference>
<name>A0ABY0FHH1_9BACT</name>
<comment type="subcellular location">
    <subcellularLocation>
        <location evidence="6">Cytoplasm</location>
    </subcellularLocation>
</comment>
<dbReference type="GO" id="GO:0008168">
    <property type="term" value="F:methyltransferase activity"/>
    <property type="evidence" value="ECO:0007669"/>
    <property type="project" value="UniProtKB-KW"/>
</dbReference>
<evidence type="ECO:0000256" key="2">
    <source>
        <dbReference type="ARBA" id="ARBA00022552"/>
    </source>
</evidence>
<evidence type="ECO:0000256" key="5">
    <source>
        <dbReference type="ARBA" id="ARBA00022691"/>
    </source>
</evidence>
<comment type="similarity">
    <text evidence="1 6">Belongs to the methyltransferase superfamily. RsmH family.</text>
</comment>
<dbReference type="EMBL" id="PRLK01000010">
    <property type="protein sequence ID" value="RYC72364.1"/>
    <property type="molecule type" value="Genomic_DNA"/>
</dbReference>
<dbReference type="Pfam" id="PF01795">
    <property type="entry name" value="Methyltransf_5"/>
    <property type="match status" value="1"/>
</dbReference>
<evidence type="ECO:0000256" key="6">
    <source>
        <dbReference type="HAMAP-Rule" id="MF_01007"/>
    </source>
</evidence>
<dbReference type="InterPro" id="IPR029063">
    <property type="entry name" value="SAM-dependent_MTases_sf"/>
</dbReference>
<dbReference type="HAMAP" id="MF_01007">
    <property type="entry name" value="16SrRNA_methyltr_H"/>
    <property type="match status" value="1"/>
</dbReference>
<dbReference type="InterPro" id="IPR002903">
    <property type="entry name" value="RsmH"/>
</dbReference>
<protein>
    <recommendedName>
        <fullName evidence="6">Ribosomal RNA small subunit methyltransferase H</fullName>
        <ecNumber evidence="6">2.1.1.199</ecNumber>
    </recommendedName>
    <alternativeName>
        <fullName evidence="6">16S rRNA m(4)C1402 methyltransferase</fullName>
    </alternativeName>
    <alternativeName>
        <fullName evidence="6">rRNA (cytosine-N(4)-)-methyltransferase RsmH</fullName>
    </alternativeName>
</protein>
<proteinExistence type="inferred from homology"/>
<feature type="compositionally biased region" description="Basic residues" evidence="7">
    <location>
        <begin position="282"/>
        <end position="295"/>
    </location>
</feature>
<dbReference type="Proteomes" id="UP001190925">
    <property type="component" value="Unassembled WGS sequence"/>
</dbReference>
<keyword evidence="4 6" id="KW-0808">Transferase</keyword>
<feature type="binding site" evidence="6">
    <location>
        <position position="78"/>
    </location>
    <ligand>
        <name>S-adenosyl-L-methionine</name>
        <dbReference type="ChEBI" id="CHEBI:59789"/>
    </ligand>
</feature>
<reference evidence="8 9" key="1">
    <citation type="journal article" date="2018" name="bioRxiv">
        <title>Evidence of independent acquisition and adaption of ultra-small bacteria to human hosts across the highly diverse yet reduced genomes of the phylum Saccharibacteria.</title>
        <authorList>
            <person name="McLean J.S."/>
            <person name="Bor B."/>
            <person name="To T.T."/>
            <person name="Liu Q."/>
            <person name="Kearns K.A."/>
            <person name="Solden L.M."/>
            <person name="Wrighton K.C."/>
            <person name="He X."/>
            <person name="Shi W."/>
        </authorList>
    </citation>
    <scope>NUCLEOTIDE SEQUENCE [LARGE SCALE GENOMIC DNA]</scope>
    <source>
        <strain evidence="8 9">TM7_CMJM_G6_1_HOT_870</strain>
    </source>
</reference>
<evidence type="ECO:0000256" key="3">
    <source>
        <dbReference type="ARBA" id="ARBA00022603"/>
    </source>
</evidence>
<keyword evidence="2 6" id="KW-0698">rRNA processing</keyword>
<dbReference type="NCBIfam" id="TIGR00006">
    <property type="entry name" value="16S rRNA (cytosine(1402)-N(4))-methyltransferase RsmH"/>
    <property type="match status" value="1"/>
</dbReference>
<dbReference type="PIRSF" id="PIRSF004486">
    <property type="entry name" value="MraW"/>
    <property type="match status" value="1"/>
</dbReference>
<feature type="binding site" evidence="6">
    <location>
        <position position="105"/>
    </location>
    <ligand>
        <name>S-adenosyl-L-methionine</name>
        <dbReference type="ChEBI" id="CHEBI:59789"/>
    </ligand>
</feature>
<feature type="region of interest" description="Disordered" evidence="7">
    <location>
        <begin position="276"/>
        <end position="295"/>
    </location>
</feature>
<dbReference type="InterPro" id="IPR023397">
    <property type="entry name" value="SAM-dep_MeTrfase_MraW_recog"/>
</dbReference>
<sequence length="295" mass="33252">MQKSVHIPVLLQASLDHLKPKTGESYLDLTAGYGGHASNFLDVTKNYTQSVLVDRDQNAVDSLGFLIEKGARMIHSDFLSASEQLVREGRKFDIILADFGVSSPQLDIAERGFSFLRDGDLDMRMNPSQELTANYIVNKYSKKELLKILVEFGEEKRGFSERIVDKIIETRKKNPITSTTQLADLILSVHKGGWQKTHPATRTFQAIRIAVNQELEQIEKMLLLLPKMLNPGGRVGIITFHSLEDKLVKNYFKQDSLKGLESNFLFITKKPVSGAVEDAHNPRSRSAKLRVSIRK</sequence>
<feature type="binding site" evidence="6">
    <location>
        <position position="54"/>
    </location>
    <ligand>
        <name>S-adenosyl-L-methionine</name>
        <dbReference type="ChEBI" id="CHEBI:59789"/>
    </ligand>
</feature>
<dbReference type="Gene3D" id="3.40.50.150">
    <property type="entry name" value="Vaccinia Virus protein VP39"/>
    <property type="match status" value="1"/>
</dbReference>
<organism evidence="8 9">
    <name type="scientific">Candidatus Nanogingivalis gingivitcus</name>
    <dbReference type="NCBI Taxonomy" id="2171992"/>
    <lineage>
        <taxon>Bacteria</taxon>
        <taxon>Candidatus Saccharimonadota</taxon>
        <taxon>Candidatus Nanosyncoccalia</taxon>
        <taxon>Candidatus Nanogingivales</taxon>
        <taxon>Candidatus Nanogingivalaceae</taxon>
        <taxon>Candidatus Nanogingivalis</taxon>
    </lineage>
</organism>
<evidence type="ECO:0000256" key="1">
    <source>
        <dbReference type="ARBA" id="ARBA00010396"/>
    </source>
</evidence>
<keyword evidence="3 6" id="KW-0489">Methyltransferase</keyword>
<dbReference type="SUPFAM" id="SSF81799">
    <property type="entry name" value="Putative methyltransferase TM0872, insert domain"/>
    <property type="match status" value="1"/>
</dbReference>
<dbReference type="PANTHER" id="PTHR11265:SF0">
    <property type="entry name" value="12S RRNA N4-METHYLCYTIDINE METHYLTRANSFERASE"/>
    <property type="match status" value="1"/>
</dbReference>
<evidence type="ECO:0000313" key="9">
    <source>
        <dbReference type="Proteomes" id="UP001190925"/>
    </source>
</evidence>
<comment type="catalytic activity">
    <reaction evidence="6">
        <text>cytidine(1402) in 16S rRNA + S-adenosyl-L-methionine = N(4)-methylcytidine(1402) in 16S rRNA + S-adenosyl-L-homocysteine + H(+)</text>
        <dbReference type="Rhea" id="RHEA:42928"/>
        <dbReference type="Rhea" id="RHEA-COMP:10286"/>
        <dbReference type="Rhea" id="RHEA-COMP:10287"/>
        <dbReference type="ChEBI" id="CHEBI:15378"/>
        <dbReference type="ChEBI" id="CHEBI:57856"/>
        <dbReference type="ChEBI" id="CHEBI:59789"/>
        <dbReference type="ChEBI" id="CHEBI:74506"/>
        <dbReference type="ChEBI" id="CHEBI:82748"/>
        <dbReference type="EC" id="2.1.1.199"/>
    </reaction>
</comment>
<evidence type="ECO:0000256" key="7">
    <source>
        <dbReference type="SAM" id="MobiDB-lite"/>
    </source>
</evidence>
<accession>A0ABY0FHH1</accession>
<comment type="function">
    <text evidence="6">Specifically methylates the N4 position of cytidine in position 1402 (C1402) of 16S rRNA.</text>
</comment>
<reference evidence="8 9" key="2">
    <citation type="journal article" date="2020" name="Cell Rep.">
        <title>Acquisition and Adaptation of Ultra-small Parasitic Reduced Genome Bacteria to Mammalian Hosts.</title>
        <authorList>
            <person name="McLean J.S."/>
            <person name="Bor B."/>
            <person name="Kerns K.A."/>
            <person name="Liu Q."/>
            <person name="To T.T."/>
            <person name="Solden L."/>
            <person name="Hendrickson E.L."/>
            <person name="Wrighton K."/>
            <person name="Shi W."/>
            <person name="He X."/>
        </authorList>
    </citation>
    <scope>NUCLEOTIDE SEQUENCE [LARGE SCALE GENOMIC DNA]</scope>
    <source>
        <strain evidence="8 9">TM7_CMJM_G6_1_HOT_870</strain>
    </source>
</reference>
<gene>
    <name evidence="6 8" type="primary">rsmH</name>
    <name evidence="8" type="ORF">G6CMJM_00571</name>
</gene>
<evidence type="ECO:0000313" key="8">
    <source>
        <dbReference type="EMBL" id="RYC72364.1"/>
    </source>
</evidence>
<keyword evidence="9" id="KW-1185">Reference proteome</keyword>
<dbReference type="PANTHER" id="PTHR11265">
    <property type="entry name" value="S-ADENOSYL-METHYLTRANSFERASE MRAW"/>
    <property type="match status" value="1"/>
</dbReference>
<dbReference type="EC" id="2.1.1.199" evidence="6"/>